<feature type="site" description="Deprotonates C-terminal active site Cys" evidence="5">
    <location>
        <position position="4"/>
    </location>
</feature>
<keyword evidence="3 6" id="KW-1015">Disulfide bond</keyword>
<dbReference type="STRING" id="56857.A0A200QNI4"/>
<evidence type="ECO:0000313" key="9">
    <source>
        <dbReference type="Proteomes" id="UP000195402"/>
    </source>
</evidence>
<dbReference type="OMA" id="FVFMKRG"/>
<dbReference type="PROSITE" id="PS51352">
    <property type="entry name" value="THIOREDOXIN_2"/>
    <property type="match status" value="1"/>
</dbReference>
<dbReference type="Gene3D" id="3.40.30.10">
    <property type="entry name" value="Glutaredoxin"/>
    <property type="match status" value="1"/>
</dbReference>
<comment type="subcellular location">
    <subcellularLocation>
        <location evidence="1">Cytoplasm</location>
    </subcellularLocation>
</comment>
<dbReference type="InParanoid" id="A0A200QNI4"/>
<dbReference type="CDD" id="cd02947">
    <property type="entry name" value="TRX_family"/>
    <property type="match status" value="1"/>
</dbReference>
<dbReference type="Pfam" id="PF00085">
    <property type="entry name" value="Thioredoxin"/>
    <property type="match status" value="1"/>
</dbReference>
<proteinExistence type="inferred from homology"/>
<dbReference type="AlphaFoldDB" id="A0A200QNI4"/>
<dbReference type="GO" id="GO:0015035">
    <property type="term" value="F:protein-disulfide reductase activity"/>
    <property type="evidence" value="ECO:0007669"/>
    <property type="project" value="InterPro"/>
</dbReference>
<comment type="similarity">
    <text evidence="4">Belongs to the thioredoxin family. Plant H-type subfamily.</text>
</comment>
<keyword evidence="6" id="KW-0676">Redox-active center</keyword>
<evidence type="ECO:0000256" key="6">
    <source>
        <dbReference type="PIRSR" id="PIRSR000077-4"/>
    </source>
</evidence>
<gene>
    <name evidence="8" type="ORF">BVC80_1483g7</name>
</gene>
<evidence type="ECO:0000259" key="7">
    <source>
        <dbReference type="PROSITE" id="PS51352"/>
    </source>
</evidence>
<feature type="site" description="Contributes to redox potential value" evidence="5">
    <location>
        <position position="11"/>
    </location>
</feature>
<dbReference type="GO" id="GO:0005737">
    <property type="term" value="C:cytoplasm"/>
    <property type="evidence" value="ECO:0007669"/>
    <property type="project" value="UniProtKB-SubCell"/>
</dbReference>
<protein>
    <submittedName>
        <fullName evidence="8">Thioredoxin</fullName>
    </submittedName>
</protein>
<evidence type="ECO:0000256" key="3">
    <source>
        <dbReference type="ARBA" id="ARBA00023157"/>
    </source>
</evidence>
<dbReference type="PANTHER" id="PTHR10438:SF463">
    <property type="entry name" value="THIOREDOXIN"/>
    <property type="match status" value="1"/>
</dbReference>
<evidence type="ECO:0000313" key="8">
    <source>
        <dbReference type="EMBL" id="OVA12019.1"/>
    </source>
</evidence>
<feature type="active site" description="Nucleophile" evidence="5">
    <location>
        <position position="10"/>
    </location>
</feature>
<dbReference type="PIRSF" id="PIRSF000077">
    <property type="entry name" value="Thioredoxin"/>
    <property type="match status" value="1"/>
</dbReference>
<keyword evidence="9" id="KW-1185">Reference proteome</keyword>
<evidence type="ECO:0000256" key="1">
    <source>
        <dbReference type="ARBA" id="ARBA00004496"/>
    </source>
</evidence>
<reference evidence="8 9" key="1">
    <citation type="journal article" date="2017" name="Mol. Plant">
        <title>The Genome of Medicinal Plant Macleaya cordata Provides New Insights into Benzylisoquinoline Alkaloids Metabolism.</title>
        <authorList>
            <person name="Liu X."/>
            <person name="Liu Y."/>
            <person name="Huang P."/>
            <person name="Ma Y."/>
            <person name="Qing Z."/>
            <person name="Tang Q."/>
            <person name="Cao H."/>
            <person name="Cheng P."/>
            <person name="Zheng Y."/>
            <person name="Yuan Z."/>
            <person name="Zhou Y."/>
            <person name="Liu J."/>
            <person name="Tang Z."/>
            <person name="Zhuo Y."/>
            <person name="Zhang Y."/>
            <person name="Yu L."/>
            <person name="Huang J."/>
            <person name="Yang P."/>
            <person name="Peng Q."/>
            <person name="Zhang J."/>
            <person name="Jiang W."/>
            <person name="Zhang Z."/>
            <person name="Lin K."/>
            <person name="Ro D.K."/>
            <person name="Chen X."/>
            <person name="Xiong X."/>
            <person name="Shang Y."/>
            <person name="Huang S."/>
            <person name="Zeng J."/>
        </authorList>
    </citation>
    <scope>NUCLEOTIDE SEQUENCE [LARGE SCALE GENOMIC DNA]</scope>
    <source>
        <strain evidence="9">cv. BLH2017</strain>
        <tissue evidence="8">Root</tissue>
    </source>
</reference>
<dbReference type="EMBL" id="MVGT01001431">
    <property type="protein sequence ID" value="OVA12019.1"/>
    <property type="molecule type" value="Genomic_DNA"/>
</dbReference>
<dbReference type="Proteomes" id="UP000195402">
    <property type="component" value="Unassembled WGS sequence"/>
</dbReference>
<organism evidence="8 9">
    <name type="scientific">Macleaya cordata</name>
    <name type="common">Five-seeded plume-poppy</name>
    <name type="synonym">Bocconia cordata</name>
    <dbReference type="NCBI Taxonomy" id="56857"/>
    <lineage>
        <taxon>Eukaryota</taxon>
        <taxon>Viridiplantae</taxon>
        <taxon>Streptophyta</taxon>
        <taxon>Embryophyta</taxon>
        <taxon>Tracheophyta</taxon>
        <taxon>Spermatophyta</taxon>
        <taxon>Magnoliopsida</taxon>
        <taxon>Ranunculales</taxon>
        <taxon>Papaveraceae</taxon>
        <taxon>Papaveroideae</taxon>
        <taxon>Macleaya</taxon>
    </lineage>
</organism>
<keyword evidence="2" id="KW-0963">Cytoplasm</keyword>
<dbReference type="SUPFAM" id="SSF52833">
    <property type="entry name" value="Thioredoxin-like"/>
    <property type="match status" value="1"/>
</dbReference>
<dbReference type="PRINTS" id="PR00421">
    <property type="entry name" value="THIOREDOXIN"/>
</dbReference>
<feature type="disulfide bond" description="Redox-active" evidence="6">
    <location>
        <begin position="10"/>
        <end position="13"/>
    </location>
</feature>
<evidence type="ECO:0000256" key="2">
    <source>
        <dbReference type="ARBA" id="ARBA00022490"/>
    </source>
</evidence>
<evidence type="ECO:0000256" key="4">
    <source>
        <dbReference type="ARBA" id="ARBA00038353"/>
    </source>
</evidence>
<dbReference type="InterPro" id="IPR017937">
    <property type="entry name" value="Thioredoxin_CS"/>
</dbReference>
<feature type="site" description="Contributes to redox potential value" evidence="5">
    <location>
        <position position="12"/>
    </location>
</feature>
<dbReference type="InterPro" id="IPR013766">
    <property type="entry name" value="Thioredoxin_domain"/>
</dbReference>
<sequence length="84" mass="9587">MVVDFTATWCGPCKFFEPTMIELASKFPDVIFVKIDVDELPELANEFRVTAIPAFVLIKEGKEIDKVVGVNKEALQMKIEKRRL</sequence>
<dbReference type="InterPro" id="IPR005746">
    <property type="entry name" value="Thioredoxin"/>
</dbReference>
<evidence type="ECO:0000256" key="5">
    <source>
        <dbReference type="PIRSR" id="PIRSR000077-1"/>
    </source>
</evidence>
<dbReference type="InterPro" id="IPR050620">
    <property type="entry name" value="Thioredoxin_H-type-like"/>
</dbReference>
<dbReference type="PROSITE" id="PS00194">
    <property type="entry name" value="THIOREDOXIN_1"/>
    <property type="match status" value="1"/>
</dbReference>
<feature type="active site" description="Nucleophile" evidence="5">
    <location>
        <position position="13"/>
    </location>
</feature>
<accession>A0A200QNI4</accession>
<dbReference type="PANTHER" id="PTHR10438">
    <property type="entry name" value="THIOREDOXIN"/>
    <property type="match status" value="1"/>
</dbReference>
<feature type="domain" description="Thioredoxin" evidence="7">
    <location>
        <begin position="1"/>
        <end position="84"/>
    </location>
</feature>
<comment type="caution">
    <text evidence="8">The sequence shown here is derived from an EMBL/GenBank/DDBJ whole genome shotgun (WGS) entry which is preliminary data.</text>
</comment>
<dbReference type="OrthoDB" id="10263751at2759"/>
<dbReference type="InterPro" id="IPR036249">
    <property type="entry name" value="Thioredoxin-like_sf"/>
</dbReference>
<name>A0A200QNI4_MACCD</name>